<keyword evidence="3" id="KW-1185">Reference proteome</keyword>
<proteinExistence type="predicted"/>
<dbReference type="Gramene" id="Pp3c4_2130V3.7">
    <property type="protein sequence ID" value="Pp3c4_2130V3.7"/>
    <property type="gene ID" value="Pp3c4_2130"/>
</dbReference>
<sequence length="506" mass="57461">MLCHCLPSSLCLSSLRLRLKSFWLYDIELRRACAITEDKTVSLHTFENMAIAAAVLAIKVPMETILAFSCRQRRPFIRGTFERSHYEKFRKAHCRKKFVCCAESPHFDEKMRSASIRSRYESEVMILARQVFCKEISSHKSDDAVSLVKSALLILAEDQAFISLNREKDDLAVQNEISLPLVSSPARERWNVNPMEVMIGDLSISGWMDKIDGLVSEVDKHLNDDGLRRQPLQILKAVNVVLCEAWDFIQAPSSNDPLQSYIDHALTFGSGTGVLLGIIFMEVFRRLGVKMEGTAVNGTFLVWPHLDDSVQMVFEPCKGGKSWMIEEFSQWRSSSSSQHKSDSSIGRLLDISVVQTLEPKSNRDILIFILKSLKSAYWKKAAKPRPGLTPDSALRLDMTSSSYTTSNAELPVGAMLRPEDLQLAVMASERLVLLEPRNWAIRKEHGMLLYHRRRYDEAVRELSICIALAPLREEESLQPFVERLHLMRTESTWDIFSSSNSPSAFV</sequence>
<reference evidence="2 3" key="2">
    <citation type="journal article" date="2018" name="Plant J.">
        <title>The Physcomitrella patens chromosome-scale assembly reveals moss genome structure and evolution.</title>
        <authorList>
            <person name="Lang D."/>
            <person name="Ullrich K.K."/>
            <person name="Murat F."/>
            <person name="Fuchs J."/>
            <person name="Jenkins J."/>
            <person name="Haas F.B."/>
            <person name="Piednoel M."/>
            <person name="Gundlach H."/>
            <person name="Van Bel M."/>
            <person name="Meyberg R."/>
            <person name="Vives C."/>
            <person name="Morata J."/>
            <person name="Symeonidi A."/>
            <person name="Hiss M."/>
            <person name="Muchero W."/>
            <person name="Kamisugi Y."/>
            <person name="Saleh O."/>
            <person name="Blanc G."/>
            <person name="Decker E.L."/>
            <person name="van Gessel N."/>
            <person name="Grimwood J."/>
            <person name="Hayes R.D."/>
            <person name="Graham S.W."/>
            <person name="Gunter L.E."/>
            <person name="McDaniel S.F."/>
            <person name="Hoernstein S.N.W."/>
            <person name="Larsson A."/>
            <person name="Li F.W."/>
            <person name="Perroud P.F."/>
            <person name="Phillips J."/>
            <person name="Ranjan P."/>
            <person name="Rokshar D.S."/>
            <person name="Rothfels C.J."/>
            <person name="Schneider L."/>
            <person name="Shu S."/>
            <person name="Stevenson D.W."/>
            <person name="Thummler F."/>
            <person name="Tillich M."/>
            <person name="Villarreal Aguilar J.C."/>
            <person name="Widiez T."/>
            <person name="Wong G.K."/>
            <person name="Wymore A."/>
            <person name="Zhang Y."/>
            <person name="Zimmer A.D."/>
            <person name="Quatrano R.S."/>
            <person name="Mayer K.F.X."/>
            <person name="Goodstein D."/>
            <person name="Casacuberta J.M."/>
            <person name="Vandepoele K."/>
            <person name="Reski R."/>
            <person name="Cuming A.C."/>
            <person name="Tuskan G.A."/>
            <person name="Maumus F."/>
            <person name="Salse J."/>
            <person name="Schmutz J."/>
            <person name="Rensing S.A."/>
        </authorList>
    </citation>
    <scope>NUCLEOTIDE SEQUENCE [LARGE SCALE GENOMIC DNA]</scope>
    <source>
        <strain evidence="2 3">cv. Gransden 2004</strain>
    </source>
</reference>
<dbReference type="Gramene" id="Pp3c4_2130V3.3">
    <property type="protein sequence ID" value="Pp3c4_2130V3.3"/>
    <property type="gene ID" value="Pp3c4_2130"/>
</dbReference>
<dbReference type="KEGG" id="ppp:112281370"/>
<dbReference type="PANTHER" id="PTHR31350">
    <property type="entry name" value="SI:DKEY-261L7.2"/>
    <property type="match status" value="1"/>
</dbReference>
<dbReference type="Proteomes" id="UP000006727">
    <property type="component" value="Chromosome 4"/>
</dbReference>
<dbReference type="RefSeq" id="XP_024373561.1">
    <property type="nucleotide sequence ID" value="XM_024517793.2"/>
</dbReference>
<dbReference type="EMBL" id="ABEU02000004">
    <property type="status" value="NOT_ANNOTATED_CDS"/>
    <property type="molecule type" value="Genomic_DNA"/>
</dbReference>
<feature type="domain" description="Protein SirB1 N-terminal" evidence="1">
    <location>
        <begin position="209"/>
        <end position="338"/>
    </location>
</feature>
<dbReference type="AlphaFoldDB" id="A0A7I4FP48"/>
<reference evidence="2" key="3">
    <citation type="submission" date="2020-12" db="UniProtKB">
        <authorList>
            <consortium name="EnsemblPlants"/>
        </authorList>
    </citation>
    <scope>IDENTIFICATION</scope>
</reference>
<evidence type="ECO:0000313" key="2">
    <source>
        <dbReference type="EnsemblPlants" id="Pp3c4_2130V3.7"/>
    </source>
</evidence>
<name>A0A7I4FP48_PHYPA</name>
<dbReference type="OrthoDB" id="28868at2759"/>
<evidence type="ECO:0000313" key="3">
    <source>
        <dbReference type="Proteomes" id="UP000006727"/>
    </source>
</evidence>
<dbReference type="OMA" id="SGIQMKM"/>
<dbReference type="EnsemblPlants" id="Pp3c4_2130V3.7">
    <property type="protein sequence ID" value="Pp3c4_2130V3.7"/>
    <property type="gene ID" value="Pp3c4_2130"/>
</dbReference>
<dbReference type="Pfam" id="PF13369">
    <property type="entry name" value="Transglut_core2"/>
    <property type="match status" value="1"/>
</dbReference>
<accession>A0A7I4FP48</accession>
<protein>
    <recommendedName>
        <fullName evidence="1">Protein SirB1 N-terminal domain-containing protein</fullName>
    </recommendedName>
</protein>
<dbReference type="FunCoup" id="A0A7I4FP48">
    <property type="interactions" value="27"/>
</dbReference>
<dbReference type="PANTHER" id="PTHR31350:SF30">
    <property type="entry name" value="TRANSGLUTAMINASE FAMILY PROTEIN"/>
    <property type="match status" value="1"/>
</dbReference>
<dbReference type="SUPFAM" id="SSF48452">
    <property type="entry name" value="TPR-like"/>
    <property type="match status" value="1"/>
</dbReference>
<evidence type="ECO:0000259" key="1">
    <source>
        <dbReference type="Pfam" id="PF13369"/>
    </source>
</evidence>
<dbReference type="EnsemblPlants" id="Pp3c4_2130V3.3">
    <property type="protein sequence ID" value="Pp3c4_2130V3.3"/>
    <property type="gene ID" value="Pp3c4_2130"/>
</dbReference>
<gene>
    <name evidence="2" type="primary">LOC112281370</name>
</gene>
<dbReference type="Pfam" id="PF13371">
    <property type="entry name" value="TPR_9"/>
    <property type="match status" value="1"/>
</dbReference>
<organism evidence="2 3">
    <name type="scientific">Physcomitrium patens</name>
    <name type="common">Spreading-leaved earth moss</name>
    <name type="synonym">Physcomitrella patens</name>
    <dbReference type="NCBI Taxonomy" id="3218"/>
    <lineage>
        <taxon>Eukaryota</taxon>
        <taxon>Viridiplantae</taxon>
        <taxon>Streptophyta</taxon>
        <taxon>Embryophyta</taxon>
        <taxon>Bryophyta</taxon>
        <taxon>Bryophytina</taxon>
        <taxon>Bryopsida</taxon>
        <taxon>Funariidae</taxon>
        <taxon>Funariales</taxon>
        <taxon>Funariaceae</taxon>
        <taxon>Physcomitrium</taxon>
    </lineage>
</organism>
<dbReference type="InterPro" id="IPR032698">
    <property type="entry name" value="SirB1_N"/>
</dbReference>
<reference evidence="2 3" key="1">
    <citation type="journal article" date="2008" name="Science">
        <title>The Physcomitrella genome reveals evolutionary insights into the conquest of land by plants.</title>
        <authorList>
            <person name="Rensing S."/>
            <person name="Lang D."/>
            <person name="Zimmer A."/>
            <person name="Terry A."/>
            <person name="Salamov A."/>
            <person name="Shapiro H."/>
            <person name="Nishiyama T."/>
            <person name="Perroud P.-F."/>
            <person name="Lindquist E."/>
            <person name="Kamisugi Y."/>
            <person name="Tanahashi T."/>
            <person name="Sakakibara K."/>
            <person name="Fujita T."/>
            <person name="Oishi K."/>
            <person name="Shin-I T."/>
            <person name="Kuroki Y."/>
            <person name="Toyoda A."/>
            <person name="Suzuki Y."/>
            <person name="Hashimoto A."/>
            <person name="Yamaguchi K."/>
            <person name="Sugano A."/>
            <person name="Kohara Y."/>
            <person name="Fujiyama A."/>
            <person name="Anterola A."/>
            <person name="Aoki S."/>
            <person name="Ashton N."/>
            <person name="Barbazuk W.B."/>
            <person name="Barker E."/>
            <person name="Bennetzen J."/>
            <person name="Bezanilla M."/>
            <person name="Blankenship R."/>
            <person name="Cho S.H."/>
            <person name="Dutcher S."/>
            <person name="Estelle M."/>
            <person name="Fawcett J.A."/>
            <person name="Gundlach H."/>
            <person name="Hanada K."/>
            <person name="Heyl A."/>
            <person name="Hicks K.A."/>
            <person name="Hugh J."/>
            <person name="Lohr M."/>
            <person name="Mayer K."/>
            <person name="Melkozernov A."/>
            <person name="Murata T."/>
            <person name="Nelson D."/>
            <person name="Pils B."/>
            <person name="Prigge M."/>
            <person name="Reiss B."/>
            <person name="Renner T."/>
            <person name="Rombauts S."/>
            <person name="Rushton P."/>
            <person name="Sanderfoot A."/>
            <person name="Schween G."/>
            <person name="Shiu S.-H."/>
            <person name="Stueber K."/>
            <person name="Theodoulou F.L."/>
            <person name="Tu H."/>
            <person name="Van de Peer Y."/>
            <person name="Verrier P.J."/>
            <person name="Waters E."/>
            <person name="Wood A."/>
            <person name="Yang L."/>
            <person name="Cove D."/>
            <person name="Cuming A."/>
            <person name="Hasebe M."/>
            <person name="Lucas S."/>
            <person name="Mishler D.B."/>
            <person name="Reski R."/>
            <person name="Grigoriev I."/>
            <person name="Quatrano R.S."/>
            <person name="Boore J.L."/>
        </authorList>
    </citation>
    <scope>NUCLEOTIDE SEQUENCE [LARGE SCALE GENOMIC DNA]</scope>
    <source>
        <strain evidence="2 3">cv. Gransden 2004</strain>
    </source>
</reference>
<dbReference type="InterPro" id="IPR011990">
    <property type="entry name" value="TPR-like_helical_dom_sf"/>
</dbReference>
<dbReference type="GeneID" id="112281370"/>